<dbReference type="RefSeq" id="WP_147188142.1">
    <property type="nucleotide sequence ID" value="NZ_CP042435.1"/>
</dbReference>
<keyword evidence="2" id="KW-1185">Reference proteome</keyword>
<dbReference type="AlphaFoldDB" id="A0A5B8V557"/>
<name>A0A5B8V557_9BACT</name>
<organism evidence="1 2">
    <name type="scientific">Panacibacter ginsenosidivorans</name>
    <dbReference type="NCBI Taxonomy" id="1813871"/>
    <lineage>
        <taxon>Bacteria</taxon>
        <taxon>Pseudomonadati</taxon>
        <taxon>Bacteroidota</taxon>
        <taxon>Chitinophagia</taxon>
        <taxon>Chitinophagales</taxon>
        <taxon>Chitinophagaceae</taxon>
        <taxon>Panacibacter</taxon>
    </lineage>
</organism>
<sequence>MSYTTKQKNDSIILIGQFGLANITAQLYQDLEKFNLIKLTTTNGEVTGATLTYDGKELFRKLKKTDEYPAIIQKDF</sequence>
<dbReference type="Proteomes" id="UP000321533">
    <property type="component" value="Chromosome"/>
</dbReference>
<accession>A0A5B8V557</accession>
<dbReference type="KEGG" id="pgin:FRZ67_03105"/>
<evidence type="ECO:0000313" key="1">
    <source>
        <dbReference type="EMBL" id="QEC66342.1"/>
    </source>
</evidence>
<reference evidence="1 2" key="1">
    <citation type="journal article" date="2016" name="Int. J. Syst. Evol. Microbiol.">
        <title>Panacibacter ginsenosidivorans gen. nov., sp. nov., with ginsenoside converting activity isolated from soil of a ginseng field.</title>
        <authorList>
            <person name="Siddiqi M.Z."/>
            <person name="Muhammad Shafi S."/>
            <person name="Choi K.D."/>
            <person name="Im W.T."/>
        </authorList>
    </citation>
    <scope>NUCLEOTIDE SEQUENCE [LARGE SCALE GENOMIC DNA]</scope>
    <source>
        <strain evidence="1 2">Gsoil1550</strain>
    </source>
</reference>
<evidence type="ECO:0000313" key="2">
    <source>
        <dbReference type="Proteomes" id="UP000321533"/>
    </source>
</evidence>
<dbReference type="EMBL" id="CP042435">
    <property type="protein sequence ID" value="QEC66342.1"/>
    <property type="molecule type" value="Genomic_DNA"/>
</dbReference>
<protein>
    <submittedName>
        <fullName evidence="1">Uncharacterized protein</fullName>
    </submittedName>
</protein>
<proteinExistence type="predicted"/>
<gene>
    <name evidence="1" type="ORF">FRZ67_03105</name>
</gene>